<proteinExistence type="inferred from homology"/>
<feature type="region of interest" description="Disordered" evidence="8">
    <location>
        <begin position="608"/>
        <end position="638"/>
    </location>
</feature>
<feature type="compositionally biased region" description="Low complexity" evidence="8">
    <location>
        <begin position="478"/>
        <end position="493"/>
    </location>
</feature>
<feature type="domain" description="C2H2-type" evidence="9">
    <location>
        <begin position="1072"/>
        <end position="1099"/>
    </location>
</feature>
<dbReference type="EMBL" id="JAPWDV010000002">
    <property type="protein sequence ID" value="KAJ6219181.1"/>
    <property type="molecule type" value="Genomic_DNA"/>
</dbReference>
<feature type="compositionally biased region" description="Polar residues" evidence="8">
    <location>
        <begin position="521"/>
        <end position="555"/>
    </location>
</feature>
<dbReference type="GO" id="GO:0003735">
    <property type="term" value="F:structural constituent of ribosome"/>
    <property type="evidence" value="ECO:0007669"/>
    <property type="project" value="InterPro"/>
</dbReference>
<dbReference type="GO" id="GO:0008270">
    <property type="term" value="F:zinc ion binding"/>
    <property type="evidence" value="ECO:0007669"/>
    <property type="project" value="UniProtKB-KW"/>
</dbReference>
<evidence type="ECO:0000256" key="6">
    <source>
        <dbReference type="ARBA" id="ARBA00037948"/>
    </source>
</evidence>
<dbReference type="GO" id="GO:0005634">
    <property type="term" value="C:nucleus"/>
    <property type="evidence" value="ECO:0007669"/>
    <property type="project" value="UniProtKB-SubCell"/>
</dbReference>
<feature type="compositionally biased region" description="Low complexity" evidence="8">
    <location>
        <begin position="272"/>
        <end position="310"/>
    </location>
</feature>
<feature type="region of interest" description="Disordered" evidence="8">
    <location>
        <begin position="270"/>
        <end position="311"/>
    </location>
</feature>
<feature type="region of interest" description="Disordered" evidence="8">
    <location>
        <begin position="1148"/>
        <end position="1172"/>
    </location>
</feature>
<dbReference type="FunFam" id="3.30.160.60:FF:002343">
    <property type="entry name" value="Zinc finger protein 33A"/>
    <property type="match status" value="1"/>
</dbReference>
<dbReference type="GO" id="GO:0000981">
    <property type="term" value="F:DNA-binding transcription factor activity, RNA polymerase II-specific"/>
    <property type="evidence" value="ECO:0007669"/>
    <property type="project" value="TreeGrafter"/>
</dbReference>
<dbReference type="PROSITE" id="PS00028">
    <property type="entry name" value="ZINC_FINGER_C2H2_1"/>
    <property type="match status" value="7"/>
</dbReference>
<sequence>MQSNKTNQVVGGGGGGNTGNIGNISSTSVVVNNGPTYHQVQSTTQPHTMYSIQSHVEPFGSPLNDNDHVKHGTIETVQRTTSTTNSNVVHGHTQPQQISNGHHHNQHHHHQQQQQQSTYSVPSSGPTSMINAHHQTSHNVSFNIVGHTDDENDLFQCGKCQQQFCQLQQFMQHKHQCNISINNNNSNNNNTKNNVRINSTSSTNTVMPHLHHTTLQSGQQQQPSTVLSDDIDFKNINLSQLIIQNVTPTHLSQPPTTSILASSDQLTTVVNQTSTSQSTQPHSHQTSHHLTQQQEVHQRQQEQQQQNRHQTLSPTLTEAIGGHNGGNSNFSETDLLSLTPSLDAQMMIGNHSISPTSLMHLQGADISANTDDFAQFRLSPTPTQSPQSNGTSNGVTDTARNNSMIDSLYPHQGVPELVHPSIINPNQSTNIVSHHQDQSSFNSLVNSFVVSDNSSPSFATFLRTINASESTDSVTGNSVNSISSKLKSSFSDSGTPLEESNETSNSIGSPSRFLNMGAPPSINSSISATSQPTSTSESTIRSSNVSSMVGYQKSVNQHKQATSQQHQQSITNHVDQPTHTLTVIQSSQPHQQKSQTTLKNIKKEEEDAISIDNTSSTTKSSCANNESTGSTLKTPSSKVSKLSTNCLKTSLPLSYQCKFCDRAYAKNTDLQTHMPCHTGEKPFQCLQCGKAFTQRSNLRKHIQTHKIPRDDMRNIYKQSLDAMVQNPTIIPGLVNNTELSEVDIEVVEFPLDLPQNVTPGPSKVSTQHGSTSVPNRVDNLAKIEFGQNQQNQSEILFSTFDVRLTTNDIPTTQSNSLQQSSMVQSTLEKLPKKEQGNRGNIDLRSFVCPIESCGFWASGETELKEHFTDEHVKTSNVEKGVNLVYKCYRQGCDVTVPDVGAFLHHLQTHDAPIETNENSKSRNHIPKSRTYRCEICLNRYTTIEALKQHKETTSHHFPCDKCDKIFPCERYLRRHSLTHGAVLYNCKFCEKSFKTSNYLKVHLVIHTGEKPFTCGQCDAAFNRRDKLKRHELVHDPIKRYKCPLLGKGCTREFNRPDKLKAHILTHTGVKPYQCTSCDRSFTRRAHLREHMKTHPGLEESDLQVNKNKKMRIPISKLVNDLLEQSQSPAYRGVLSPFKKFKTSLDETHGIITETEDDDEDDEEDEDSSDDIQLMETKPKLIATTSSFTTISTDTDRLVVDSSKSSLSSSKNNKQPITTNSFILLSDNMNDILGTTTTTTNETINGSRIIIGPPPTITSTQATGNNVSSGTANSSQKIQVIMAINVDNLISKLQNKLEPTHMNIDDVSDGCGPKFVLTIVSKKFEGLSLLQQHRLVRFAKSPGQSQKGFKKKLISYSLQKNPGERVSERMVIGTQKRLNYHPGLNVGINPRDKSLYAICDGTIYYSIEKFNPNTSNSLVKQFYIERTDPKHDGSMTPYYVKYVHVVPDKSVNQFRLINIV</sequence>
<evidence type="ECO:0000256" key="1">
    <source>
        <dbReference type="ARBA" id="ARBA00022723"/>
    </source>
</evidence>
<dbReference type="OMA" id="LCATHIK"/>
<dbReference type="FunFam" id="3.30.160.60:FF:000260">
    <property type="entry name" value="Spalt-like transcription factor 1"/>
    <property type="match status" value="1"/>
</dbReference>
<dbReference type="PROSITE" id="PS50157">
    <property type="entry name" value="ZINC_FINGER_C2H2_2"/>
    <property type="match status" value="7"/>
</dbReference>
<dbReference type="GO" id="GO:0000978">
    <property type="term" value="F:RNA polymerase II cis-regulatory region sequence-specific DNA binding"/>
    <property type="evidence" value="ECO:0007669"/>
    <property type="project" value="TreeGrafter"/>
</dbReference>
<evidence type="ECO:0000256" key="3">
    <source>
        <dbReference type="ARBA" id="ARBA00022771"/>
    </source>
</evidence>
<accession>A0A9Q0M4Q7</accession>
<reference evidence="10" key="1">
    <citation type="submission" date="2022-12" db="EMBL/GenBank/DDBJ databases">
        <title>Genome assemblies of Blomia tropicalis.</title>
        <authorList>
            <person name="Cui Y."/>
        </authorList>
    </citation>
    <scope>NUCLEOTIDE SEQUENCE</scope>
    <source>
        <tissue evidence="10">Adult mites</tissue>
    </source>
</reference>
<evidence type="ECO:0000256" key="2">
    <source>
        <dbReference type="ARBA" id="ARBA00022737"/>
    </source>
</evidence>
<feature type="compositionally biased region" description="Low complexity" evidence="8">
    <location>
        <begin position="557"/>
        <end position="569"/>
    </location>
</feature>
<feature type="region of interest" description="Disordered" evidence="8">
    <location>
        <begin position="80"/>
        <end position="132"/>
    </location>
</feature>
<dbReference type="GO" id="GO:0005840">
    <property type="term" value="C:ribosome"/>
    <property type="evidence" value="ECO:0007669"/>
    <property type="project" value="InterPro"/>
</dbReference>
<dbReference type="PANTHER" id="PTHR24388">
    <property type="entry name" value="ZINC FINGER PROTEIN"/>
    <property type="match status" value="1"/>
</dbReference>
<keyword evidence="2" id="KW-0677">Repeat</keyword>
<keyword evidence="11" id="KW-1185">Reference proteome</keyword>
<feature type="compositionally biased region" description="Polar residues" evidence="8">
    <location>
        <begin position="80"/>
        <end position="100"/>
    </location>
</feature>
<dbReference type="InterPro" id="IPR050527">
    <property type="entry name" value="Snail/Krueppel_Znf"/>
</dbReference>
<comment type="similarity">
    <text evidence="6">Belongs to the snail C2H2-type zinc-finger protein family.</text>
</comment>
<organism evidence="10 11">
    <name type="scientific">Blomia tropicalis</name>
    <name type="common">Mite</name>
    <dbReference type="NCBI Taxonomy" id="40697"/>
    <lineage>
        <taxon>Eukaryota</taxon>
        <taxon>Metazoa</taxon>
        <taxon>Ecdysozoa</taxon>
        <taxon>Arthropoda</taxon>
        <taxon>Chelicerata</taxon>
        <taxon>Arachnida</taxon>
        <taxon>Acari</taxon>
        <taxon>Acariformes</taxon>
        <taxon>Sarcoptiformes</taxon>
        <taxon>Astigmata</taxon>
        <taxon>Glycyphagoidea</taxon>
        <taxon>Echimyopodidae</taxon>
        <taxon>Blomia</taxon>
    </lineage>
</organism>
<evidence type="ECO:0000256" key="4">
    <source>
        <dbReference type="ARBA" id="ARBA00022833"/>
    </source>
</evidence>
<name>A0A9Q0M4Q7_BLOTA</name>
<dbReference type="SUPFAM" id="SSF57667">
    <property type="entry name" value="beta-beta-alpha zinc fingers"/>
    <property type="match status" value="4"/>
</dbReference>
<gene>
    <name evidence="10" type="ORF">RDWZM_004993</name>
</gene>
<evidence type="ECO:0000313" key="10">
    <source>
        <dbReference type="EMBL" id="KAJ6219181.1"/>
    </source>
</evidence>
<dbReference type="Pfam" id="PF00096">
    <property type="entry name" value="zf-C2H2"/>
    <property type="match status" value="5"/>
</dbReference>
<feature type="domain" description="C2H2-type" evidence="9">
    <location>
        <begin position="655"/>
        <end position="682"/>
    </location>
</feature>
<feature type="domain" description="C2H2-type" evidence="9">
    <location>
        <begin position="984"/>
        <end position="1011"/>
    </location>
</feature>
<keyword evidence="5" id="KW-0539">Nucleus</keyword>
<dbReference type="SUPFAM" id="SSF82657">
    <property type="entry name" value="BolA-like"/>
    <property type="match status" value="1"/>
</dbReference>
<protein>
    <recommendedName>
        <fullName evidence="9">C2H2-type domain-containing protein</fullName>
    </recommendedName>
</protein>
<dbReference type="InterPro" id="IPR001684">
    <property type="entry name" value="Ribosomal_bL27"/>
</dbReference>
<feature type="region of interest" description="Disordered" evidence="8">
    <location>
        <begin position="376"/>
        <end position="396"/>
    </location>
</feature>
<feature type="compositionally biased region" description="Polar residues" evidence="8">
    <location>
        <begin position="611"/>
        <end position="638"/>
    </location>
</feature>
<dbReference type="Proteomes" id="UP001142055">
    <property type="component" value="Chromosome 2"/>
</dbReference>
<dbReference type="GO" id="GO:0006412">
    <property type="term" value="P:translation"/>
    <property type="evidence" value="ECO:0007669"/>
    <property type="project" value="InterPro"/>
</dbReference>
<feature type="domain" description="C2H2-type" evidence="9">
    <location>
        <begin position="957"/>
        <end position="979"/>
    </location>
</feature>
<keyword evidence="4" id="KW-0862">Zinc</keyword>
<keyword evidence="1" id="KW-0479">Metal-binding</keyword>
<dbReference type="FunFam" id="3.30.160.60:FF:000624">
    <property type="entry name" value="zinc finger protein 697"/>
    <property type="match status" value="1"/>
</dbReference>
<dbReference type="SMART" id="SM00355">
    <property type="entry name" value="ZnF_C2H2"/>
    <property type="match status" value="11"/>
</dbReference>
<dbReference type="SUPFAM" id="SSF110324">
    <property type="entry name" value="Ribosomal L27 protein-like"/>
    <property type="match status" value="1"/>
</dbReference>
<dbReference type="InterPro" id="IPR036236">
    <property type="entry name" value="Znf_C2H2_sf"/>
</dbReference>
<dbReference type="InterPro" id="IPR036065">
    <property type="entry name" value="BolA-like_sf"/>
</dbReference>
<feature type="domain" description="C2H2-type" evidence="9">
    <location>
        <begin position="1040"/>
        <end position="1071"/>
    </location>
</feature>
<feature type="compositionally biased region" description="Basic residues" evidence="8">
    <location>
        <begin position="101"/>
        <end position="111"/>
    </location>
</feature>
<dbReference type="Gene3D" id="3.30.160.60">
    <property type="entry name" value="Classic Zinc Finger"/>
    <property type="match status" value="7"/>
</dbReference>
<comment type="caution">
    <text evidence="10">The sequence shown here is derived from an EMBL/GenBank/DDBJ whole genome shotgun (WGS) entry which is preliminary data.</text>
</comment>
<keyword evidence="3 7" id="KW-0863">Zinc-finger</keyword>
<dbReference type="InterPro" id="IPR013087">
    <property type="entry name" value="Znf_C2H2_type"/>
</dbReference>
<feature type="compositionally biased region" description="Polar residues" evidence="8">
    <location>
        <begin position="117"/>
        <end position="132"/>
    </location>
</feature>
<evidence type="ECO:0000313" key="11">
    <source>
        <dbReference type="Proteomes" id="UP001142055"/>
    </source>
</evidence>
<feature type="region of interest" description="Disordered" evidence="8">
    <location>
        <begin position="470"/>
        <end position="572"/>
    </location>
</feature>
<evidence type="ECO:0000256" key="5">
    <source>
        <dbReference type="ARBA" id="ARBA00023242"/>
    </source>
</evidence>
<evidence type="ECO:0000256" key="8">
    <source>
        <dbReference type="SAM" id="MobiDB-lite"/>
    </source>
</evidence>
<evidence type="ECO:0000259" key="9">
    <source>
        <dbReference type="PROSITE" id="PS50157"/>
    </source>
</evidence>
<feature type="compositionally biased region" description="Acidic residues" evidence="8">
    <location>
        <begin position="1153"/>
        <end position="1169"/>
    </location>
</feature>
<feature type="compositionally biased region" description="Gly residues" evidence="8">
    <location>
        <begin position="10"/>
        <end position="19"/>
    </location>
</feature>
<feature type="domain" description="C2H2-type" evidence="9">
    <location>
        <begin position="683"/>
        <end position="710"/>
    </location>
</feature>
<evidence type="ECO:0000256" key="7">
    <source>
        <dbReference type="PROSITE-ProRule" id="PRU00042"/>
    </source>
</evidence>
<dbReference type="Gene3D" id="3.10.20.90">
    <property type="entry name" value="Phosphatidylinositol 3-kinase Catalytic Subunit, Chain A, domain 1"/>
    <property type="match status" value="1"/>
</dbReference>
<feature type="region of interest" description="Disordered" evidence="8">
    <location>
        <begin position="1"/>
        <end position="21"/>
    </location>
</feature>
<dbReference type="Gene3D" id="2.40.50.100">
    <property type="match status" value="1"/>
</dbReference>
<dbReference type="PANTHER" id="PTHR24388:SF28">
    <property type="entry name" value="ZINC FINGER PROTEIN 341"/>
    <property type="match status" value="1"/>
</dbReference>
<dbReference type="Pfam" id="PF01016">
    <property type="entry name" value="Ribosomal_L27"/>
    <property type="match status" value="1"/>
</dbReference>
<feature type="domain" description="C2H2-type" evidence="9">
    <location>
        <begin position="1012"/>
        <end position="1039"/>
    </location>
</feature>